<name>A0A254N058_9BURK</name>
<dbReference type="AlphaFoldDB" id="A0A254N058"/>
<protein>
    <recommendedName>
        <fullName evidence="3">AsmA domain-containing protein</fullName>
    </recommendedName>
</protein>
<gene>
    <name evidence="1" type="ORF">CDO81_25225</name>
</gene>
<comment type="caution">
    <text evidence="1">The sequence shown here is derived from an EMBL/GenBank/DDBJ whole genome shotgun (WGS) entry which is preliminary data.</text>
</comment>
<evidence type="ECO:0008006" key="3">
    <source>
        <dbReference type="Google" id="ProtNLM"/>
    </source>
</evidence>
<dbReference type="Pfam" id="PF05359">
    <property type="entry name" value="DUF748"/>
    <property type="match status" value="1"/>
</dbReference>
<evidence type="ECO:0000313" key="1">
    <source>
        <dbReference type="EMBL" id="OWR00598.1"/>
    </source>
</evidence>
<accession>A0A254N058</accession>
<evidence type="ECO:0000313" key="2">
    <source>
        <dbReference type="Proteomes" id="UP000197446"/>
    </source>
</evidence>
<reference evidence="1 2" key="1">
    <citation type="journal article" date="2007" name="Int. J. Syst. Evol. Microbiol.">
        <title>Description of Pelomonas aquatica sp. nov. and Pelomonas puraquae sp. nov., isolated from industrial and haemodialysis water.</title>
        <authorList>
            <person name="Gomila M."/>
            <person name="Bowien B."/>
            <person name="Falsen E."/>
            <person name="Moore E.R."/>
            <person name="Lalucat J."/>
        </authorList>
    </citation>
    <scope>NUCLEOTIDE SEQUENCE [LARGE SCALE GENOMIC DNA]</scope>
    <source>
        <strain evidence="1 2">CCUG 52769</strain>
    </source>
</reference>
<dbReference type="InterPro" id="IPR008023">
    <property type="entry name" value="DUF748"/>
</dbReference>
<dbReference type="PANTHER" id="PTHR30441">
    <property type="entry name" value="DUF748 DOMAIN-CONTAINING PROTEIN"/>
    <property type="match status" value="1"/>
</dbReference>
<dbReference type="OrthoDB" id="9757969at2"/>
<dbReference type="Proteomes" id="UP000197446">
    <property type="component" value="Unassembled WGS sequence"/>
</dbReference>
<dbReference type="EMBL" id="NISI01000017">
    <property type="protein sequence ID" value="OWR00598.1"/>
    <property type="molecule type" value="Genomic_DNA"/>
</dbReference>
<sequence>MTIAFRTLARRTLWGLAALSALVTLVLLVATLALPGWVQGRGAAIASETLGRTVEIGDARFQPWRLALVLERVRIAGPAPGVAPLLTLDQLDAALSLRSLLRGRAVVESLTLTAPTLRLARTAEGRYDVDDLLQRFAAKPGEPDSADPEFAVYNIELTRGRVLFDDRPVQRQHELAELHLALPFLSTLPADVAVKVQPELRGQLDGVAFDSRGEALPFADDASARLALRFAGLDLAPLAAYVPVSLPMRLAAGRLDVDLALDFAERPRQAPGVKLSGLVQVHDLALRQPDGGPLINARLLRVPLADVQPLKRQLALGEVALEAPEAWWRTPKSARTTPAAPAAASPAAPWQLSLGGLQLKEGRLTYDELAFNAMALKLGAADWPLKKPVPLTASLQLDAGRLQAEATLAPELLQADAQVEALALERLAARLPLPAGARLIGDLTAKLRLSVKSPWAADAAVRAQLQLSALRLSEARLSLPGQPKIMSLGTMQLDQADIDPASRSVNLGQLVLEAPRLQLSRAADGQLNLAPLLGSHDSAAAPAGPAWQTRIAGVTVDRGALHWRDLAVSAVMPSVAIAVEPLRLKLGAFSWPSAAPVAMQLNTQVLALGANDQPVPASGGSLQWSGRVALGPLAATGSLQAQALPLHLFNAYLDPALGLQLQRAELGLKTEVNLAQSAAGHWQTQLEGQVRVGPLALLQARTADGQRVIGEDLLSWQALQLEGVKFAWATGAAPRLAVKDAQLDDAYARLIVNEQGRFNLRDLRPAEAAAAASAASLPEGPAVAASAAASAPAPVFAAERIRVNRGVVDFNDRFVRPNYSARLSELQGSLGAFSSDNPAMAPLTLRGKIAGTGLLEIDGQLKPGAPLAMDIAANATDIELAPLSPYAAKYAGYAIERGKLSTKLRYQVEPGGQLVASNQIILNQLTFGEKVDSPTATSLPVRFAVALLKDRDGVIDVNLPVSGSLNDPEFSVAGLVWKLFLNLIGKALTSPFALFSGSDRPEEAQVAFQPGRVELAAVDQLDRIARLLVDRPGVQLTLTGWAGIAAESQVLREQMLDRALRAENAPTPEAALKRLYQAAKLPNKPKNLLGLPKDLPPEQMRGLLIGSYTVDADALRELAVARATAVRDALLARGAPNARVFVAAPKVCDQACDETWRPHVELSLGVH</sequence>
<dbReference type="GO" id="GO:0005886">
    <property type="term" value="C:plasma membrane"/>
    <property type="evidence" value="ECO:0007669"/>
    <property type="project" value="TreeGrafter"/>
</dbReference>
<proteinExistence type="predicted"/>
<dbReference type="RefSeq" id="WP_088486019.1">
    <property type="nucleotide sequence ID" value="NZ_NISI01000017.1"/>
</dbReference>
<dbReference type="PANTHER" id="PTHR30441:SF8">
    <property type="entry name" value="DUF748 DOMAIN-CONTAINING PROTEIN"/>
    <property type="match status" value="1"/>
</dbReference>
<keyword evidence="2" id="KW-1185">Reference proteome</keyword>
<organism evidence="1 2">
    <name type="scientific">Roseateles puraquae</name>
    <dbReference type="NCBI Taxonomy" id="431059"/>
    <lineage>
        <taxon>Bacteria</taxon>
        <taxon>Pseudomonadati</taxon>
        <taxon>Pseudomonadota</taxon>
        <taxon>Betaproteobacteria</taxon>
        <taxon>Burkholderiales</taxon>
        <taxon>Sphaerotilaceae</taxon>
        <taxon>Roseateles</taxon>
    </lineage>
</organism>
<dbReference type="GO" id="GO:0090313">
    <property type="term" value="P:regulation of protein targeting to membrane"/>
    <property type="evidence" value="ECO:0007669"/>
    <property type="project" value="TreeGrafter"/>
</dbReference>
<dbReference type="InterPro" id="IPR052894">
    <property type="entry name" value="AsmA-related"/>
</dbReference>